<proteinExistence type="predicted"/>
<name>A0ACB8XTS9_ARCLA</name>
<accession>A0ACB8XTS9</accession>
<organism evidence="1 2">
    <name type="scientific">Arctium lappa</name>
    <name type="common">Greater burdock</name>
    <name type="synonym">Lappa major</name>
    <dbReference type="NCBI Taxonomy" id="4217"/>
    <lineage>
        <taxon>Eukaryota</taxon>
        <taxon>Viridiplantae</taxon>
        <taxon>Streptophyta</taxon>
        <taxon>Embryophyta</taxon>
        <taxon>Tracheophyta</taxon>
        <taxon>Spermatophyta</taxon>
        <taxon>Magnoliopsida</taxon>
        <taxon>eudicotyledons</taxon>
        <taxon>Gunneridae</taxon>
        <taxon>Pentapetalae</taxon>
        <taxon>asterids</taxon>
        <taxon>campanulids</taxon>
        <taxon>Asterales</taxon>
        <taxon>Asteraceae</taxon>
        <taxon>Carduoideae</taxon>
        <taxon>Cardueae</taxon>
        <taxon>Arctiinae</taxon>
        <taxon>Arctium</taxon>
    </lineage>
</organism>
<reference evidence="2" key="1">
    <citation type="journal article" date="2022" name="Mol. Ecol. Resour.">
        <title>The genomes of chicory, endive, great burdock and yacon provide insights into Asteraceae palaeo-polyploidization history and plant inulin production.</title>
        <authorList>
            <person name="Fan W."/>
            <person name="Wang S."/>
            <person name="Wang H."/>
            <person name="Wang A."/>
            <person name="Jiang F."/>
            <person name="Liu H."/>
            <person name="Zhao H."/>
            <person name="Xu D."/>
            <person name="Zhang Y."/>
        </authorList>
    </citation>
    <scope>NUCLEOTIDE SEQUENCE [LARGE SCALE GENOMIC DNA]</scope>
    <source>
        <strain evidence="2">cv. Niubang</strain>
    </source>
</reference>
<reference evidence="1 2" key="2">
    <citation type="journal article" date="2022" name="Mol. Ecol. Resour.">
        <title>The genomes of chicory, endive, great burdock and yacon provide insights into Asteraceae paleo-polyploidization history and plant inulin production.</title>
        <authorList>
            <person name="Fan W."/>
            <person name="Wang S."/>
            <person name="Wang H."/>
            <person name="Wang A."/>
            <person name="Jiang F."/>
            <person name="Liu H."/>
            <person name="Zhao H."/>
            <person name="Xu D."/>
            <person name="Zhang Y."/>
        </authorList>
    </citation>
    <scope>NUCLEOTIDE SEQUENCE [LARGE SCALE GENOMIC DNA]</scope>
    <source>
        <strain evidence="2">cv. Niubang</strain>
    </source>
</reference>
<sequence>MPPSNSPKILSMSLLLPFFLFSLLILHAPPPAAAVAATGVHGYGGDKQVLTLNKFKWTHQQTNTPNCFSQRSRTEKSATILELHHRDNCFGPRSDWNQRFLKHLLSDQIRVRSIQSRIKTALSKGSDQELSQAQIPLASGVKLQTLNYVATVGLGGRNVTLIVDTGSDVTWVQCQPCGSCYNQQEPLFNPAQSPTYKSIVCKSKTCQDLDYATGKPGSCGVNSTNCNYSVVYGDGSYTQGDLASDNLVVGTVPIKGFVFGCGRENAGLFGGVSGLMGFGRTPLSMVSQTTDVFDGIFSYCLPSVTDLGPGSLILGNETSAYKISSPISYTNMLSNPMMPSFYFLNLTGISIGGVSLQDPSFGKKEMLIDSGTVITRLPPSVYNAFKSEFVNQFSGFPKAPAYSILDTCFNLSSKKQVEIPTINLHFANDAKLTVDVSGILYFAKADASQVCLALAGLKDEEEISIIGNYQQKNTRVVYNTKELTLGFAKETCSSG</sequence>
<keyword evidence="2" id="KW-1185">Reference proteome</keyword>
<comment type="caution">
    <text evidence="1">The sequence shown here is derived from an EMBL/GenBank/DDBJ whole genome shotgun (WGS) entry which is preliminary data.</text>
</comment>
<dbReference type="EMBL" id="CM042061">
    <property type="protein sequence ID" value="KAI3673677.1"/>
    <property type="molecule type" value="Genomic_DNA"/>
</dbReference>
<gene>
    <name evidence="1" type="ORF">L6452_39801</name>
</gene>
<dbReference type="Proteomes" id="UP001055879">
    <property type="component" value="Linkage Group LG15"/>
</dbReference>
<evidence type="ECO:0000313" key="1">
    <source>
        <dbReference type="EMBL" id="KAI3673677.1"/>
    </source>
</evidence>
<protein>
    <submittedName>
        <fullName evidence="1">Uncharacterized protein</fullName>
    </submittedName>
</protein>
<evidence type="ECO:0000313" key="2">
    <source>
        <dbReference type="Proteomes" id="UP001055879"/>
    </source>
</evidence>